<sequence length="222" mass="25959">MQEPVSKEEMISKNTEIGQYKEVVHEKDVILKNNKARIKELEEQISELEAKNRELEKQVKFNDMDDNEFQNIIKDYDQFINKIWLERKQLLDEISALKAHTDNLESSFANLLENYNKARTIITGLKSNEDILKNELDEYKNVIDRLEQKYNLLKSYSESKLAEANSEMYVRNKGNIQEVAKLKAKILQSEARINELRKQANLQEVASRPSVFTPLKSNIPKV</sequence>
<keyword evidence="5" id="KW-0206">Cytoskeleton</keyword>
<evidence type="ECO:0000256" key="2">
    <source>
        <dbReference type="ARBA" id="ARBA00009423"/>
    </source>
</evidence>
<gene>
    <name evidence="8" type="ORF">NQ317_003521</name>
</gene>
<protein>
    <recommendedName>
        <fullName evidence="7">Transforming acidic coiled-coil-containing protein C-terminal domain-containing protein</fullName>
    </recommendedName>
</protein>
<keyword evidence="3" id="KW-0963">Cytoplasm</keyword>
<comment type="caution">
    <text evidence="8">The sequence shown here is derived from an EMBL/GenBank/DDBJ whole genome shotgun (WGS) entry which is preliminary data.</text>
</comment>
<evidence type="ECO:0000313" key="8">
    <source>
        <dbReference type="EMBL" id="KAJ8984373.1"/>
    </source>
</evidence>
<dbReference type="Gene3D" id="1.10.287.1490">
    <property type="match status" value="1"/>
</dbReference>
<evidence type="ECO:0000256" key="3">
    <source>
        <dbReference type="ARBA" id="ARBA00022490"/>
    </source>
</evidence>
<proteinExistence type="inferred from homology"/>
<comment type="similarity">
    <text evidence="2">Belongs to the TACC family.</text>
</comment>
<evidence type="ECO:0000256" key="6">
    <source>
        <dbReference type="SAM" id="Coils"/>
    </source>
</evidence>
<name>A0ABQ9K1V6_9CUCU</name>
<evidence type="ECO:0000313" key="9">
    <source>
        <dbReference type="Proteomes" id="UP001162164"/>
    </source>
</evidence>
<feature type="coiled-coil region" evidence="6">
    <location>
        <begin position="24"/>
        <end position="199"/>
    </location>
</feature>
<evidence type="ECO:0000256" key="5">
    <source>
        <dbReference type="ARBA" id="ARBA00023212"/>
    </source>
</evidence>
<reference evidence="8" key="1">
    <citation type="journal article" date="2023" name="Insect Mol. Biol.">
        <title>Genome sequencing provides insights into the evolution of gene families encoding plant cell wall-degrading enzymes in longhorned beetles.</title>
        <authorList>
            <person name="Shin N.R."/>
            <person name="Okamura Y."/>
            <person name="Kirsch R."/>
            <person name="Pauchet Y."/>
        </authorList>
    </citation>
    <scope>NUCLEOTIDE SEQUENCE</scope>
    <source>
        <strain evidence="8">MMC_N1</strain>
    </source>
</reference>
<evidence type="ECO:0000256" key="4">
    <source>
        <dbReference type="ARBA" id="ARBA00023054"/>
    </source>
</evidence>
<dbReference type="EMBL" id="JAPWTJ010000039">
    <property type="protein sequence ID" value="KAJ8984373.1"/>
    <property type="molecule type" value="Genomic_DNA"/>
</dbReference>
<evidence type="ECO:0000259" key="7">
    <source>
        <dbReference type="Pfam" id="PF05010"/>
    </source>
</evidence>
<keyword evidence="4 6" id="KW-0175">Coiled coil</keyword>
<feature type="domain" description="Transforming acidic coiled-coil-containing protein C-terminal" evidence="7">
    <location>
        <begin position="32"/>
        <end position="199"/>
    </location>
</feature>
<dbReference type="Pfam" id="PF05010">
    <property type="entry name" value="TACC_C"/>
    <property type="match status" value="1"/>
</dbReference>
<dbReference type="Proteomes" id="UP001162164">
    <property type="component" value="Unassembled WGS sequence"/>
</dbReference>
<organism evidence="8 9">
    <name type="scientific">Molorchus minor</name>
    <dbReference type="NCBI Taxonomy" id="1323400"/>
    <lineage>
        <taxon>Eukaryota</taxon>
        <taxon>Metazoa</taxon>
        <taxon>Ecdysozoa</taxon>
        <taxon>Arthropoda</taxon>
        <taxon>Hexapoda</taxon>
        <taxon>Insecta</taxon>
        <taxon>Pterygota</taxon>
        <taxon>Neoptera</taxon>
        <taxon>Endopterygota</taxon>
        <taxon>Coleoptera</taxon>
        <taxon>Polyphaga</taxon>
        <taxon>Cucujiformia</taxon>
        <taxon>Chrysomeloidea</taxon>
        <taxon>Cerambycidae</taxon>
        <taxon>Lamiinae</taxon>
        <taxon>Monochamini</taxon>
        <taxon>Molorchus</taxon>
    </lineage>
</organism>
<dbReference type="InterPro" id="IPR007707">
    <property type="entry name" value="TACC_C"/>
</dbReference>
<comment type="subcellular location">
    <subcellularLocation>
        <location evidence="1">Cytoplasm</location>
        <location evidence="1">Cytoskeleton</location>
    </subcellularLocation>
</comment>
<keyword evidence="9" id="KW-1185">Reference proteome</keyword>
<evidence type="ECO:0000256" key="1">
    <source>
        <dbReference type="ARBA" id="ARBA00004245"/>
    </source>
</evidence>
<accession>A0ABQ9K1V6</accession>